<dbReference type="Gene3D" id="3.20.20.20">
    <property type="entry name" value="Dihydropteroate synthase-like"/>
    <property type="match status" value="1"/>
</dbReference>
<feature type="binding site" evidence="7">
    <location>
        <position position="345"/>
    </location>
    <ligand>
        <name>5-methoxybenzimidazolylcob(I)amide</name>
        <dbReference type="ChEBI" id="CHEBI:157765"/>
    </ligand>
</feature>
<dbReference type="Pfam" id="PF03599">
    <property type="entry name" value="CdhD"/>
    <property type="match status" value="1"/>
</dbReference>
<dbReference type="NCBIfam" id="NF003195">
    <property type="entry name" value="PRK04165.1"/>
    <property type="match status" value="1"/>
</dbReference>
<dbReference type="STRING" id="593750.Metfor_1455"/>
<feature type="binding site" evidence="8">
    <location>
        <position position="20"/>
    </location>
    <ligand>
        <name>[4Fe-4S] cluster</name>
        <dbReference type="ChEBI" id="CHEBI:49883"/>
    </ligand>
</feature>
<sequence>MALKALDIYKLLPKKNCKECGDPTCLTFAMKLAGGKADLDLCPYLSDEAKSVLGATTRPPIRLVKIGVGTRNFKVGEETVLYRHEKTFYHPPGIVFRVTDTMQADEIVAVTRRVRDETLTRVGADLRFNGIAIENVSGSAETFARAVETVEKVEAHLPPVLISKDTAALKAALVYCGTYRPLLHAATQENVKEMCALAKQHGCPLVVRSGSLDGLVNLVKTCTADGVPDLVLDLAPGTFGDFIRRSTAVRQLAITRAVPDLGYPVYLNAAETGQQDAAVALGIVKYGSVIVTDPLPVGSAKAALTLRQNIYTDPQKPIQMNPGIYRVGSPDKDSPVLMTVNFSLTFFTLQGYLESARVPCFMLIVDTEGLSVLTAVAAGKLSEMLVRDSIKKFGLENEVSHRKLIIPGYASPLSGRIEDATGWKVLVGPRDAAEIGEYLHEEWKK</sequence>
<dbReference type="PIRSF" id="PIRSF000376">
    <property type="entry name" value="AcCoA_decarb_gamma"/>
    <property type="match status" value="1"/>
</dbReference>
<feature type="binding site" evidence="8">
    <location>
        <position position="42"/>
    </location>
    <ligand>
        <name>[4Fe-4S] cluster</name>
        <dbReference type="ChEBI" id="CHEBI:49883"/>
    </ligand>
</feature>
<dbReference type="OrthoDB" id="146240at2157"/>
<evidence type="ECO:0000313" key="11">
    <source>
        <dbReference type="Proteomes" id="UP000010824"/>
    </source>
</evidence>
<name>L0HHC6_METFS</name>
<dbReference type="RefSeq" id="WP_015285452.1">
    <property type="nucleotide sequence ID" value="NC_019943.1"/>
</dbReference>
<evidence type="ECO:0000256" key="3">
    <source>
        <dbReference type="ARBA" id="ARBA00022994"/>
    </source>
</evidence>
<keyword evidence="11" id="KW-1185">Reference proteome</keyword>
<keyword evidence="3" id="KW-0484">Methanogenesis</keyword>
<feature type="binding site" evidence="7">
    <location>
        <position position="339"/>
    </location>
    <ligand>
        <name>5-methoxybenzimidazolylcob(I)amide</name>
        <dbReference type="ChEBI" id="CHEBI:157765"/>
    </ligand>
</feature>
<dbReference type="InterPro" id="IPR016041">
    <property type="entry name" value="Ac-CoA_synth_d_su_TIM-brl"/>
</dbReference>
<dbReference type="GO" id="GO:0046356">
    <property type="term" value="P:acetyl-CoA catabolic process"/>
    <property type="evidence" value="ECO:0007669"/>
    <property type="project" value="InterPro"/>
</dbReference>
<dbReference type="GO" id="GO:0005506">
    <property type="term" value="F:iron ion binding"/>
    <property type="evidence" value="ECO:0007669"/>
    <property type="project" value="InterPro"/>
</dbReference>
<feature type="domain" description="4Fe-4S" evidence="9">
    <location>
        <begin position="1"/>
        <end position="59"/>
    </location>
</feature>
<dbReference type="PANTHER" id="PTHR36214:SF3">
    <property type="entry name" value="ACETYL-COA DECARBONYLASE_SYNTHASE COMPLEX SUBUNIT GAMMA"/>
    <property type="match status" value="1"/>
</dbReference>
<dbReference type="AlphaFoldDB" id="L0HHC6"/>
<dbReference type="Pfam" id="PF04060">
    <property type="entry name" value="FeS"/>
    <property type="match status" value="1"/>
</dbReference>
<evidence type="ECO:0000256" key="7">
    <source>
        <dbReference type="PIRSR" id="PIRSR000376-1"/>
    </source>
</evidence>
<dbReference type="Gene3D" id="3.40.50.11600">
    <property type="match status" value="1"/>
</dbReference>
<evidence type="ECO:0000313" key="10">
    <source>
        <dbReference type="EMBL" id="AGB02489.1"/>
    </source>
</evidence>
<evidence type="ECO:0000256" key="2">
    <source>
        <dbReference type="ARBA" id="ARBA00022723"/>
    </source>
</evidence>
<proteinExistence type="predicted"/>
<feature type="binding site" evidence="7">
    <location>
        <begin position="369"/>
        <end position="372"/>
    </location>
    <ligand>
        <name>5-methoxybenzimidazolylcob(I)amide</name>
        <dbReference type="ChEBI" id="CHEBI:157765"/>
    </ligand>
</feature>
<reference evidence="11" key="1">
    <citation type="submission" date="2011-12" db="EMBL/GenBank/DDBJ databases">
        <title>Complete sequence of Methanoregula formicicum SMSP.</title>
        <authorList>
            <person name="Lucas S."/>
            <person name="Han J."/>
            <person name="Lapidus A."/>
            <person name="Cheng J.-F."/>
            <person name="Goodwin L."/>
            <person name="Pitluck S."/>
            <person name="Peters L."/>
            <person name="Ovchinnikova G."/>
            <person name="Teshima H."/>
            <person name="Detter J.C."/>
            <person name="Han C."/>
            <person name="Tapia R."/>
            <person name="Land M."/>
            <person name="Hauser L."/>
            <person name="Kyrpides N."/>
            <person name="Ivanova N."/>
            <person name="Pagani I."/>
            <person name="Imachi H."/>
            <person name="Tamaki H."/>
            <person name="Sekiguchi Y."/>
            <person name="Kamagata Y."/>
            <person name="Cadillo-Quiroz H."/>
            <person name="Zinder S."/>
            <person name="Liu W.-T."/>
            <person name="Woyke T."/>
        </authorList>
    </citation>
    <scope>NUCLEOTIDE SEQUENCE [LARGE SCALE GENOMIC DNA]</scope>
    <source>
        <strain evidence="11">DSM 22288 / NBRC 105244 / SMSP</strain>
    </source>
</reference>
<gene>
    <name evidence="10" type="ordered locus">Metfor_1455</name>
</gene>
<dbReference type="GO" id="GO:0008168">
    <property type="term" value="F:methyltransferase activity"/>
    <property type="evidence" value="ECO:0007669"/>
    <property type="project" value="InterPro"/>
</dbReference>
<evidence type="ECO:0000256" key="6">
    <source>
        <dbReference type="ARBA" id="ARBA00023285"/>
    </source>
</evidence>
<dbReference type="GO" id="GO:0015948">
    <property type="term" value="P:methanogenesis"/>
    <property type="evidence" value="ECO:0007669"/>
    <property type="project" value="UniProtKB-KW"/>
</dbReference>
<dbReference type="eggNOG" id="arCOG01979">
    <property type="taxonomic scope" value="Archaea"/>
</dbReference>
<reference evidence="10 11" key="2">
    <citation type="journal article" date="2014" name="Genome Announc.">
        <title>Complete Genome Sequence of Methanoregula formicica SMSPT, a Mesophilic Hydrogenotrophic Methanogen Isolated from a Methanogenic Upflow Anaerobic Sludge Blanket Reactor.</title>
        <authorList>
            <person name="Yamamoto K."/>
            <person name="Tamaki H."/>
            <person name="Cadillo-Quiroz H."/>
            <person name="Imachi H."/>
            <person name="Kyrpides N."/>
            <person name="Woyke T."/>
            <person name="Goodwin L."/>
            <person name="Zinder S.H."/>
            <person name="Kamagata Y."/>
            <person name="Liu W.T."/>
        </authorList>
    </citation>
    <scope>NUCLEOTIDE SEQUENCE [LARGE SCALE GENOMIC DNA]</scope>
    <source>
        <strain evidence="11">DSM 22288 / NBRC 105244 / SMSP</strain>
    </source>
</reference>
<keyword evidence="5 8" id="KW-0411">Iron-sulfur</keyword>
<dbReference type="InParanoid" id="L0HHC6"/>
<evidence type="ECO:0000256" key="1">
    <source>
        <dbReference type="ARBA" id="ARBA00022485"/>
    </source>
</evidence>
<dbReference type="HOGENOM" id="CLU_050002_0_0_2"/>
<dbReference type="InterPro" id="IPR011005">
    <property type="entry name" value="Dihydropteroate_synth-like_sf"/>
</dbReference>
<keyword evidence="4 8" id="KW-0408">Iron</keyword>
<protein>
    <submittedName>
        <fullName evidence="10">CO dehydrogenase/acetyl-CoA synthase gamma subunit (Corrinoid Fe-S protein)</fullName>
    </submittedName>
</protein>
<dbReference type="GeneID" id="14307844"/>
<feature type="binding site" evidence="7">
    <location>
        <position position="432"/>
    </location>
    <ligand>
        <name>5-methoxybenzimidazolylcob(I)amide</name>
        <dbReference type="ChEBI" id="CHEBI:157765"/>
    </ligand>
</feature>
<dbReference type="InterPro" id="IPR051069">
    <property type="entry name" value="ACDS_complex_subunit"/>
</dbReference>
<dbReference type="EMBL" id="CP003167">
    <property type="protein sequence ID" value="AGB02489.1"/>
    <property type="molecule type" value="Genomic_DNA"/>
</dbReference>
<evidence type="ECO:0000256" key="4">
    <source>
        <dbReference type="ARBA" id="ARBA00023004"/>
    </source>
</evidence>
<dbReference type="SUPFAM" id="SSF51717">
    <property type="entry name" value="Dihydropteroate synthetase-like"/>
    <property type="match status" value="1"/>
</dbReference>
<evidence type="ECO:0000259" key="9">
    <source>
        <dbReference type="PROSITE" id="PS51656"/>
    </source>
</evidence>
<keyword evidence="2 8" id="KW-0479">Metal-binding</keyword>
<evidence type="ECO:0000256" key="5">
    <source>
        <dbReference type="ARBA" id="ARBA00023014"/>
    </source>
</evidence>
<organism evidence="10 11">
    <name type="scientific">Methanoregula formicica (strain DSM 22288 / NBRC 105244 / SMSP)</name>
    <dbReference type="NCBI Taxonomy" id="593750"/>
    <lineage>
        <taxon>Archaea</taxon>
        <taxon>Methanobacteriati</taxon>
        <taxon>Methanobacteriota</taxon>
        <taxon>Stenosarchaea group</taxon>
        <taxon>Methanomicrobia</taxon>
        <taxon>Methanomicrobiales</taxon>
        <taxon>Methanoregulaceae</taxon>
        <taxon>Methanoregula</taxon>
    </lineage>
</organism>
<dbReference type="PROSITE" id="PS51656">
    <property type="entry name" value="4FE4S"/>
    <property type="match status" value="1"/>
</dbReference>
<keyword evidence="6" id="KW-0170">Cobalt</keyword>
<dbReference type="PANTHER" id="PTHR36214">
    <property type="match status" value="1"/>
</dbReference>
<dbReference type="GO" id="GO:0051539">
    <property type="term" value="F:4 iron, 4 sulfur cluster binding"/>
    <property type="evidence" value="ECO:0007669"/>
    <property type="project" value="UniProtKB-KW"/>
</dbReference>
<dbReference type="KEGG" id="mfo:Metfor_1455"/>
<dbReference type="InterPro" id="IPR016218">
    <property type="entry name" value="AcylCoA_decarb/synth_gsu"/>
</dbReference>
<dbReference type="InterPro" id="IPR007202">
    <property type="entry name" value="4Fe-4S_dom"/>
</dbReference>
<accession>L0HHC6</accession>
<feature type="binding site" evidence="8">
    <location>
        <position position="17"/>
    </location>
    <ligand>
        <name>[4Fe-4S] cluster</name>
        <dbReference type="ChEBI" id="CHEBI:49883"/>
    </ligand>
</feature>
<dbReference type="Proteomes" id="UP000010824">
    <property type="component" value="Chromosome"/>
</dbReference>
<feature type="binding site" evidence="8">
    <location>
        <position position="25"/>
    </location>
    <ligand>
        <name>[4Fe-4S] cluster</name>
        <dbReference type="ChEBI" id="CHEBI:49883"/>
    </ligand>
</feature>
<keyword evidence="1 8" id="KW-0004">4Fe-4S</keyword>
<evidence type="ECO:0000256" key="8">
    <source>
        <dbReference type="PIRSR" id="PIRSR000376-2"/>
    </source>
</evidence>